<proteinExistence type="predicted"/>
<evidence type="ECO:0000313" key="1">
    <source>
        <dbReference type="EMBL" id="GBP73408.1"/>
    </source>
</evidence>
<organism evidence="1 2">
    <name type="scientific">Eumeta variegata</name>
    <name type="common">Bagworm moth</name>
    <name type="synonym">Eumeta japonica</name>
    <dbReference type="NCBI Taxonomy" id="151549"/>
    <lineage>
        <taxon>Eukaryota</taxon>
        <taxon>Metazoa</taxon>
        <taxon>Ecdysozoa</taxon>
        <taxon>Arthropoda</taxon>
        <taxon>Hexapoda</taxon>
        <taxon>Insecta</taxon>
        <taxon>Pterygota</taxon>
        <taxon>Neoptera</taxon>
        <taxon>Endopterygota</taxon>
        <taxon>Lepidoptera</taxon>
        <taxon>Glossata</taxon>
        <taxon>Ditrysia</taxon>
        <taxon>Tineoidea</taxon>
        <taxon>Psychidae</taxon>
        <taxon>Oiketicinae</taxon>
        <taxon>Eumeta</taxon>
    </lineage>
</organism>
<protein>
    <submittedName>
        <fullName evidence="1">Uncharacterized protein</fullName>
    </submittedName>
</protein>
<comment type="caution">
    <text evidence="1">The sequence shown here is derived from an EMBL/GenBank/DDBJ whole genome shotgun (WGS) entry which is preliminary data.</text>
</comment>
<dbReference type="EMBL" id="BGZK01001172">
    <property type="protein sequence ID" value="GBP73408.1"/>
    <property type="molecule type" value="Genomic_DNA"/>
</dbReference>
<name>A0A4C1YBP0_EUMVA</name>
<accession>A0A4C1YBP0</accession>
<keyword evidence="2" id="KW-1185">Reference proteome</keyword>
<sequence>MRSPAVGDKWPPSSAILDLFLYRPLCDNGGLREHLTTPHRAKRRTRSKAVQISYSAWDSPRSRSLGRVREIGSDARRVLAPRVRRPQPLADIGSITVIFSSVAGGADREADPPRESRPRPLLVCARFRVVMFLVVLSDYRSKFYKSCKECHESNILRLLQQRRGRLDCAP</sequence>
<gene>
    <name evidence="1" type="ORF">EVAR_21364_1</name>
</gene>
<dbReference type="AlphaFoldDB" id="A0A4C1YBP0"/>
<reference evidence="1 2" key="1">
    <citation type="journal article" date="2019" name="Commun. Biol.">
        <title>The bagworm genome reveals a unique fibroin gene that provides high tensile strength.</title>
        <authorList>
            <person name="Kono N."/>
            <person name="Nakamura H."/>
            <person name="Ohtoshi R."/>
            <person name="Tomita M."/>
            <person name="Numata K."/>
            <person name="Arakawa K."/>
        </authorList>
    </citation>
    <scope>NUCLEOTIDE SEQUENCE [LARGE SCALE GENOMIC DNA]</scope>
</reference>
<dbReference type="Proteomes" id="UP000299102">
    <property type="component" value="Unassembled WGS sequence"/>
</dbReference>
<evidence type="ECO:0000313" key="2">
    <source>
        <dbReference type="Proteomes" id="UP000299102"/>
    </source>
</evidence>